<comment type="caution">
    <text evidence="1">The sequence shown here is derived from an EMBL/GenBank/DDBJ whole genome shotgun (WGS) entry which is preliminary data.</text>
</comment>
<proteinExistence type="predicted"/>
<gene>
    <name evidence="1" type="ORF">PsorP6_007950</name>
</gene>
<accession>A0ACC0WAQ6</accession>
<protein>
    <submittedName>
        <fullName evidence="1">Uncharacterized protein</fullName>
    </submittedName>
</protein>
<sequence length="227" mass="25195">MRIDQGFCNVLKQAEFVRGPRERRLARLQDVMEIVTFHVLGDDAASRACVPMPRQRTRQCAHGATSRGDKFLGQTRPGGTTRSTSRCAGVFDGHGAAMVRARVHESKASFRDPSRDVHVMKRKSMRHEKWIHKAKKLITGVVWSNPSSGSEAGRVARQRARPCTSNKSATRKQPGTTMYMRSRCVPDDDVGTLDDGVGTVDAGLSKTQQCIGCFVVLRRSLRTQGRE</sequence>
<keyword evidence="2" id="KW-1185">Reference proteome</keyword>
<dbReference type="Proteomes" id="UP001163321">
    <property type="component" value="Chromosome 3"/>
</dbReference>
<organism evidence="1 2">
    <name type="scientific">Peronosclerospora sorghi</name>
    <dbReference type="NCBI Taxonomy" id="230839"/>
    <lineage>
        <taxon>Eukaryota</taxon>
        <taxon>Sar</taxon>
        <taxon>Stramenopiles</taxon>
        <taxon>Oomycota</taxon>
        <taxon>Peronosporomycetes</taxon>
        <taxon>Peronosporales</taxon>
        <taxon>Peronosporaceae</taxon>
        <taxon>Peronosclerospora</taxon>
    </lineage>
</organism>
<evidence type="ECO:0000313" key="2">
    <source>
        <dbReference type="Proteomes" id="UP001163321"/>
    </source>
</evidence>
<evidence type="ECO:0000313" key="1">
    <source>
        <dbReference type="EMBL" id="KAI9915908.1"/>
    </source>
</evidence>
<dbReference type="EMBL" id="CM047582">
    <property type="protein sequence ID" value="KAI9915908.1"/>
    <property type="molecule type" value="Genomic_DNA"/>
</dbReference>
<reference evidence="1 2" key="1">
    <citation type="journal article" date="2022" name="bioRxiv">
        <title>The genome of the oomycete Peronosclerospora sorghi, a cosmopolitan pathogen of maize and sorghum, is inflated with dispersed pseudogenes.</title>
        <authorList>
            <person name="Fletcher K."/>
            <person name="Martin F."/>
            <person name="Isakeit T."/>
            <person name="Cavanaugh K."/>
            <person name="Magill C."/>
            <person name="Michelmore R."/>
        </authorList>
    </citation>
    <scope>NUCLEOTIDE SEQUENCE [LARGE SCALE GENOMIC DNA]</scope>
    <source>
        <strain evidence="1">P6</strain>
    </source>
</reference>
<name>A0ACC0WAQ6_9STRA</name>